<proteinExistence type="inferred from homology"/>
<dbReference type="InterPro" id="IPR006379">
    <property type="entry name" value="HAD-SF_hydro_IIB"/>
</dbReference>
<dbReference type="GO" id="GO:0004805">
    <property type="term" value="F:trehalose-phosphatase activity"/>
    <property type="evidence" value="ECO:0007669"/>
    <property type="project" value="UniProtKB-EC"/>
</dbReference>
<dbReference type="PANTHER" id="PTHR43768">
    <property type="entry name" value="TREHALOSE 6-PHOSPHATE PHOSPHATASE"/>
    <property type="match status" value="1"/>
</dbReference>
<comment type="catalytic activity">
    <reaction evidence="4">
        <text>alpha,alpha-trehalose 6-phosphate + H2O = alpha,alpha-trehalose + phosphate</text>
        <dbReference type="Rhea" id="RHEA:23420"/>
        <dbReference type="ChEBI" id="CHEBI:15377"/>
        <dbReference type="ChEBI" id="CHEBI:16551"/>
        <dbReference type="ChEBI" id="CHEBI:43474"/>
        <dbReference type="ChEBI" id="CHEBI:58429"/>
        <dbReference type="EC" id="3.1.3.12"/>
    </reaction>
</comment>
<evidence type="ECO:0000313" key="6">
    <source>
        <dbReference type="Proteomes" id="UP000473531"/>
    </source>
</evidence>
<dbReference type="InterPro" id="IPR044651">
    <property type="entry name" value="OTSB-like"/>
</dbReference>
<dbReference type="AlphaFoldDB" id="A0A6L7GGR0"/>
<dbReference type="NCBIfam" id="TIGR01484">
    <property type="entry name" value="HAD-SF-IIB"/>
    <property type="match status" value="1"/>
</dbReference>
<gene>
    <name evidence="5" type="primary">otsB</name>
    <name evidence="5" type="ORF">GRI44_03685</name>
</gene>
<dbReference type="SUPFAM" id="SSF56784">
    <property type="entry name" value="HAD-like"/>
    <property type="match status" value="1"/>
</dbReference>
<comment type="pathway">
    <text evidence="1 4">Glycan biosynthesis; trehalose biosynthesis.</text>
</comment>
<dbReference type="Proteomes" id="UP000473531">
    <property type="component" value="Unassembled WGS sequence"/>
</dbReference>
<keyword evidence="4" id="KW-0460">Magnesium</keyword>
<evidence type="ECO:0000256" key="2">
    <source>
        <dbReference type="ARBA" id="ARBA00008770"/>
    </source>
</evidence>
<comment type="function">
    <text evidence="4">Removes the phosphate from trehalose 6-phosphate to produce free trehalose.</text>
</comment>
<dbReference type="UniPathway" id="UPA00299"/>
<dbReference type="GO" id="GO:0005992">
    <property type="term" value="P:trehalose biosynthetic process"/>
    <property type="evidence" value="ECO:0007669"/>
    <property type="project" value="UniProtKB-UniPathway"/>
</dbReference>
<dbReference type="RefSeq" id="WP_160600084.1">
    <property type="nucleotide sequence ID" value="NZ_WTYU01000001.1"/>
</dbReference>
<dbReference type="Gene3D" id="3.30.70.1020">
    <property type="entry name" value="Trehalose-6-phosphate phosphatase related protein, domain 2"/>
    <property type="match status" value="1"/>
</dbReference>
<dbReference type="OrthoDB" id="9814913at2"/>
<organism evidence="5 6">
    <name type="scientific">Allopontixanthobacter confluentis</name>
    <dbReference type="NCBI Taxonomy" id="1849021"/>
    <lineage>
        <taxon>Bacteria</taxon>
        <taxon>Pseudomonadati</taxon>
        <taxon>Pseudomonadota</taxon>
        <taxon>Alphaproteobacteria</taxon>
        <taxon>Sphingomonadales</taxon>
        <taxon>Erythrobacteraceae</taxon>
        <taxon>Allopontixanthobacter</taxon>
    </lineage>
</organism>
<comment type="cofactor">
    <cofactor evidence="4">
        <name>Mg(2+)</name>
        <dbReference type="ChEBI" id="CHEBI:18420"/>
    </cofactor>
</comment>
<keyword evidence="6" id="KW-1185">Reference proteome</keyword>
<dbReference type="PANTHER" id="PTHR43768:SF3">
    <property type="entry name" value="TREHALOSE 6-PHOSPHATE PHOSPHATASE"/>
    <property type="match status" value="1"/>
</dbReference>
<dbReference type="InterPro" id="IPR003337">
    <property type="entry name" value="Trehalose_PPase"/>
</dbReference>
<name>A0A6L7GGR0_9SPHN</name>
<evidence type="ECO:0000256" key="1">
    <source>
        <dbReference type="ARBA" id="ARBA00005199"/>
    </source>
</evidence>
<dbReference type="EMBL" id="WTYU01000001">
    <property type="protein sequence ID" value="MXP13851.1"/>
    <property type="molecule type" value="Genomic_DNA"/>
</dbReference>
<keyword evidence="4" id="KW-0479">Metal-binding</keyword>
<evidence type="ECO:0000256" key="3">
    <source>
        <dbReference type="ARBA" id="ARBA00022801"/>
    </source>
</evidence>
<evidence type="ECO:0000313" key="5">
    <source>
        <dbReference type="EMBL" id="MXP13851.1"/>
    </source>
</evidence>
<dbReference type="Gene3D" id="3.40.50.1000">
    <property type="entry name" value="HAD superfamily/HAD-like"/>
    <property type="match status" value="1"/>
</dbReference>
<dbReference type="EC" id="3.1.3.12" evidence="4"/>
<evidence type="ECO:0000256" key="4">
    <source>
        <dbReference type="RuleBase" id="RU361117"/>
    </source>
</evidence>
<accession>A0A6L7GGR0</accession>
<dbReference type="InterPro" id="IPR036412">
    <property type="entry name" value="HAD-like_sf"/>
</dbReference>
<dbReference type="InterPro" id="IPR023214">
    <property type="entry name" value="HAD_sf"/>
</dbReference>
<keyword evidence="3 4" id="KW-0378">Hydrolase</keyword>
<protein>
    <recommendedName>
        <fullName evidence="4">Trehalose 6-phosphate phosphatase</fullName>
        <ecNumber evidence="4">3.1.3.12</ecNumber>
    </recommendedName>
</protein>
<reference evidence="5 6" key="1">
    <citation type="submission" date="2019-12" db="EMBL/GenBank/DDBJ databases">
        <title>Genomic-based taxomic classification of the family Erythrobacteraceae.</title>
        <authorList>
            <person name="Xu L."/>
        </authorList>
    </citation>
    <scope>NUCLEOTIDE SEQUENCE [LARGE SCALE GENOMIC DNA]</scope>
    <source>
        <strain evidence="5 6">KCTC 52259</strain>
    </source>
</reference>
<comment type="caution">
    <text evidence="5">The sequence shown here is derived from an EMBL/GenBank/DDBJ whole genome shotgun (WGS) entry which is preliminary data.</text>
</comment>
<comment type="similarity">
    <text evidence="2 4">Belongs to the trehalose phosphatase family.</text>
</comment>
<dbReference type="Pfam" id="PF02358">
    <property type="entry name" value="Trehalose_PPase"/>
    <property type="match status" value="1"/>
</dbReference>
<dbReference type="NCBIfam" id="TIGR00685">
    <property type="entry name" value="T6PP"/>
    <property type="match status" value="1"/>
</dbReference>
<dbReference type="GO" id="GO:0046872">
    <property type="term" value="F:metal ion binding"/>
    <property type="evidence" value="ECO:0007669"/>
    <property type="project" value="UniProtKB-KW"/>
</dbReference>
<sequence>MAAHGTLSPPPLLSTLMQQGNVALFLDFDGTLVGIADRPDAICVSDKLSRQLEQLAARMAGRLAVVSGRSLDDLATYLGAPAIYRAGSHGAAMVGPDQAMIGTPPDPVPAEIVAALARFAAEQNLHLETKSHGVAVHYRSHPGRQAVTEEFTASLAREAGLEIQSGKFVVELVRPGGGKAGAVQALMQQGVFSGAMPVFIGDDITDEDGFAASLALGGFGIAVGERVSALAHYHLNSIRDVHEWLNL</sequence>